<dbReference type="SMART" id="SM00822">
    <property type="entry name" value="PKS_KR"/>
    <property type="match status" value="1"/>
</dbReference>
<dbReference type="Pfam" id="PF13561">
    <property type="entry name" value="adh_short_C2"/>
    <property type="match status" value="1"/>
</dbReference>
<dbReference type="EC" id="1.1.1.100" evidence="2"/>
<dbReference type="Proteomes" id="UP001174909">
    <property type="component" value="Unassembled WGS sequence"/>
</dbReference>
<dbReference type="AlphaFoldDB" id="A0AA35QZR7"/>
<sequence>MYAIDLSGQSALITGASRGIGSVIARRLADAGAAVAINYRSRGAEADAVVDSIRNSGGHAIPVPGDVSDEAAAEVVVKSAAEQLGRLDILVNNAGINRDRLLMRMSVSDWDEVLSVNLRGTFLPTRFAVPLMVRQRYGRIVNISSVVGLSGNPGQANYAASKAGQIGFAKAVAREVASRNITVNAVAPGFIEFEDTGGMTAGLTDEQRQQILTRIPAGRFGSADDVAAAVVYLVSPGASYITGQTLTIDGGLIA</sequence>
<comment type="catalytic activity">
    <reaction evidence="5">
        <text>a (3R)-hydroxyacyl-[ACP] + NADP(+) = a 3-oxoacyl-[ACP] + NADPH + H(+)</text>
        <dbReference type="Rhea" id="RHEA:17397"/>
        <dbReference type="Rhea" id="RHEA-COMP:9916"/>
        <dbReference type="Rhea" id="RHEA-COMP:9945"/>
        <dbReference type="ChEBI" id="CHEBI:15378"/>
        <dbReference type="ChEBI" id="CHEBI:57783"/>
        <dbReference type="ChEBI" id="CHEBI:58349"/>
        <dbReference type="ChEBI" id="CHEBI:78776"/>
        <dbReference type="ChEBI" id="CHEBI:78827"/>
        <dbReference type="EC" id="1.1.1.100"/>
    </reaction>
</comment>
<dbReference type="FunFam" id="3.40.50.720:FF:000115">
    <property type="entry name" value="3-oxoacyl-[acyl-carrier-protein] reductase FabG"/>
    <property type="match status" value="1"/>
</dbReference>
<dbReference type="PRINTS" id="PR00080">
    <property type="entry name" value="SDRFAMILY"/>
</dbReference>
<keyword evidence="10" id="KW-1185">Reference proteome</keyword>
<evidence type="ECO:0000256" key="2">
    <source>
        <dbReference type="ARBA" id="ARBA00012948"/>
    </source>
</evidence>
<accession>A0AA35QZR7</accession>
<dbReference type="PANTHER" id="PTHR42879">
    <property type="entry name" value="3-OXOACYL-(ACYL-CARRIER-PROTEIN) REDUCTASE"/>
    <property type="match status" value="1"/>
</dbReference>
<gene>
    <name evidence="9" type="ORF">GBAR_LOCUS2232</name>
</gene>
<feature type="binding site" evidence="7">
    <location>
        <position position="191"/>
    </location>
    <ligand>
        <name>NADP(+)</name>
        <dbReference type="ChEBI" id="CHEBI:58349"/>
    </ligand>
</feature>
<organism evidence="9 10">
    <name type="scientific">Geodia barretti</name>
    <name type="common">Barrett's horny sponge</name>
    <dbReference type="NCBI Taxonomy" id="519541"/>
    <lineage>
        <taxon>Eukaryota</taxon>
        <taxon>Metazoa</taxon>
        <taxon>Porifera</taxon>
        <taxon>Demospongiae</taxon>
        <taxon>Heteroscleromorpha</taxon>
        <taxon>Tetractinellida</taxon>
        <taxon>Astrophorina</taxon>
        <taxon>Geodiidae</taxon>
        <taxon>Geodia</taxon>
    </lineage>
</organism>
<name>A0AA35QZR7_GEOBA</name>
<evidence type="ECO:0000256" key="3">
    <source>
        <dbReference type="ARBA" id="ARBA00022857"/>
    </source>
</evidence>
<keyword evidence="3 7" id="KW-0521">NADP</keyword>
<dbReference type="NCBIfam" id="TIGR01830">
    <property type="entry name" value="3oxo_ACP_reduc"/>
    <property type="match status" value="1"/>
</dbReference>
<dbReference type="NCBIfam" id="NF009466">
    <property type="entry name" value="PRK12826.1-2"/>
    <property type="match status" value="1"/>
</dbReference>
<dbReference type="PRINTS" id="PR00081">
    <property type="entry name" value="GDHRDH"/>
</dbReference>
<feature type="binding site" evidence="7">
    <location>
        <position position="93"/>
    </location>
    <ligand>
        <name>NADP(+)</name>
        <dbReference type="ChEBI" id="CHEBI:58349"/>
    </ligand>
</feature>
<evidence type="ECO:0000256" key="4">
    <source>
        <dbReference type="ARBA" id="ARBA00023002"/>
    </source>
</evidence>
<feature type="binding site" evidence="7">
    <location>
        <begin position="15"/>
        <end position="18"/>
    </location>
    <ligand>
        <name>NADP(+)</name>
        <dbReference type="ChEBI" id="CHEBI:58349"/>
    </ligand>
</feature>
<feature type="domain" description="Ketoreductase" evidence="8">
    <location>
        <begin position="9"/>
        <end position="194"/>
    </location>
</feature>
<dbReference type="CDD" id="cd05333">
    <property type="entry name" value="BKR_SDR_c"/>
    <property type="match status" value="1"/>
</dbReference>
<feature type="active site" description="Proton acceptor" evidence="6">
    <location>
        <position position="158"/>
    </location>
</feature>
<dbReference type="NCBIfam" id="NF005559">
    <property type="entry name" value="PRK07231.1"/>
    <property type="match status" value="1"/>
</dbReference>
<keyword evidence="4" id="KW-0560">Oxidoreductase</keyword>
<dbReference type="GO" id="GO:0051287">
    <property type="term" value="F:NAD binding"/>
    <property type="evidence" value="ECO:0007669"/>
    <property type="project" value="InterPro"/>
</dbReference>
<evidence type="ECO:0000256" key="7">
    <source>
        <dbReference type="PIRSR" id="PIRSR611284-2"/>
    </source>
</evidence>
<dbReference type="InterPro" id="IPR057326">
    <property type="entry name" value="KR_dom"/>
</dbReference>
<evidence type="ECO:0000259" key="8">
    <source>
        <dbReference type="SMART" id="SM00822"/>
    </source>
</evidence>
<dbReference type="GO" id="GO:0006633">
    <property type="term" value="P:fatty acid biosynthetic process"/>
    <property type="evidence" value="ECO:0007669"/>
    <property type="project" value="InterPro"/>
</dbReference>
<evidence type="ECO:0000313" key="10">
    <source>
        <dbReference type="Proteomes" id="UP001174909"/>
    </source>
</evidence>
<dbReference type="Gene3D" id="3.40.50.720">
    <property type="entry name" value="NAD(P)-binding Rossmann-like Domain"/>
    <property type="match status" value="1"/>
</dbReference>
<dbReference type="EMBL" id="CASHTH010000325">
    <property type="protein sequence ID" value="CAI7997734.1"/>
    <property type="molecule type" value="Genomic_DNA"/>
</dbReference>
<protein>
    <recommendedName>
        <fullName evidence="2">3-oxoacyl-[acyl-carrier-protein] reductase</fullName>
        <ecNumber evidence="2">1.1.1.100</ecNumber>
    </recommendedName>
</protein>
<evidence type="ECO:0000256" key="5">
    <source>
        <dbReference type="ARBA" id="ARBA00048508"/>
    </source>
</evidence>
<dbReference type="PANTHER" id="PTHR42879:SF2">
    <property type="entry name" value="3-OXOACYL-[ACYL-CARRIER-PROTEIN] REDUCTASE FABG"/>
    <property type="match status" value="1"/>
</dbReference>
<dbReference type="InterPro" id="IPR036291">
    <property type="entry name" value="NAD(P)-bd_dom_sf"/>
</dbReference>
<dbReference type="InterPro" id="IPR002347">
    <property type="entry name" value="SDR_fam"/>
</dbReference>
<evidence type="ECO:0000256" key="6">
    <source>
        <dbReference type="PIRSR" id="PIRSR611284-1"/>
    </source>
</evidence>
<dbReference type="InterPro" id="IPR011284">
    <property type="entry name" value="3oxo_ACP_reduc"/>
</dbReference>
<proteinExistence type="inferred from homology"/>
<dbReference type="GO" id="GO:0004316">
    <property type="term" value="F:3-oxoacyl-[acyl-carrier-protein] reductase (NADPH) activity"/>
    <property type="evidence" value="ECO:0007669"/>
    <property type="project" value="UniProtKB-EC"/>
</dbReference>
<dbReference type="SUPFAM" id="SSF51735">
    <property type="entry name" value="NAD(P)-binding Rossmann-fold domains"/>
    <property type="match status" value="1"/>
</dbReference>
<comment type="caution">
    <text evidence="9">The sequence shown here is derived from an EMBL/GenBank/DDBJ whole genome shotgun (WGS) entry which is preliminary data.</text>
</comment>
<reference evidence="9" key="1">
    <citation type="submission" date="2023-03" db="EMBL/GenBank/DDBJ databases">
        <authorList>
            <person name="Steffen K."/>
            <person name="Cardenas P."/>
        </authorList>
    </citation>
    <scope>NUCLEOTIDE SEQUENCE</scope>
</reference>
<evidence type="ECO:0000256" key="1">
    <source>
        <dbReference type="ARBA" id="ARBA00006484"/>
    </source>
</evidence>
<comment type="similarity">
    <text evidence="1">Belongs to the short-chain dehydrogenases/reductases (SDR) family.</text>
</comment>
<feature type="binding site" evidence="7">
    <location>
        <begin position="158"/>
        <end position="162"/>
    </location>
    <ligand>
        <name>NADP(+)</name>
        <dbReference type="ChEBI" id="CHEBI:58349"/>
    </ligand>
</feature>
<dbReference type="InterPro" id="IPR050259">
    <property type="entry name" value="SDR"/>
</dbReference>
<evidence type="ECO:0000313" key="9">
    <source>
        <dbReference type="EMBL" id="CAI7997734.1"/>
    </source>
</evidence>